<organism evidence="6 7">
    <name type="scientific">Candolleomyces aberdarensis</name>
    <dbReference type="NCBI Taxonomy" id="2316362"/>
    <lineage>
        <taxon>Eukaryota</taxon>
        <taxon>Fungi</taxon>
        <taxon>Dikarya</taxon>
        <taxon>Basidiomycota</taxon>
        <taxon>Agaricomycotina</taxon>
        <taxon>Agaricomycetes</taxon>
        <taxon>Agaricomycetidae</taxon>
        <taxon>Agaricales</taxon>
        <taxon>Agaricineae</taxon>
        <taxon>Psathyrellaceae</taxon>
        <taxon>Candolleomyces</taxon>
    </lineage>
</organism>
<dbReference type="OrthoDB" id="6077919at2759"/>
<dbReference type="PANTHER" id="PTHR24409">
    <property type="entry name" value="ZINC FINGER PROTEIN 142"/>
    <property type="match status" value="1"/>
</dbReference>
<dbReference type="EMBL" id="SDEE01000256">
    <property type="protein sequence ID" value="RXW18581.1"/>
    <property type="molecule type" value="Genomic_DNA"/>
</dbReference>
<evidence type="ECO:0000256" key="4">
    <source>
        <dbReference type="ARBA" id="ARBA00022833"/>
    </source>
</evidence>
<evidence type="ECO:0000313" key="7">
    <source>
        <dbReference type="Proteomes" id="UP000290288"/>
    </source>
</evidence>
<keyword evidence="1" id="KW-0479">Metal-binding</keyword>
<feature type="domain" description="C2H2-type" evidence="5">
    <location>
        <begin position="93"/>
        <end position="115"/>
    </location>
</feature>
<evidence type="ECO:0000259" key="5">
    <source>
        <dbReference type="PROSITE" id="PS00028"/>
    </source>
</evidence>
<dbReference type="AlphaFoldDB" id="A0A4Q2DHJ3"/>
<dbReference type="InterPro" id="IPR013087">
    <property type="entry name" value="Znf_C2H2_type"/>
</dbReference>
<keyword evidence="3" id="KW-0863">Zinc-finger</keyword>
<keyword evidence="2" id="KW-0677">Repeat</keyword>
<protein>
    <recommendedName>
        <fullName evidence="5">C2H2-type domain-containing protein</fullName>
    </recommendedName>
</protein>
<evidence type="ECO:0000256" key="2">
    <source>
        <dbReference type="ARBA" id="ARBA00022737"/>
    </source>
</evidence>
<dbReference type="GO" id="GO:0000977">
    <property type="term" value="F:RNA polymerase II transcription regulatory region sequence-specific DNA binding"/>
    <property type="evidence" value="ECO:0007669"/>
    <property type="project" value="TreeGrafter"/>
</dbReference>
<keyword evidence="4" id="KW-0862">Zinc</keyword>
<dbReference type="Gene3D" id="3.30.160.60">
    <property type="entry name" value="Classic Zinc Finger"/>
    <property type="match status" value="2"/>
</dbReference>
<evidence type="ECO:0000313" key="6">
    <source>
        <dbReference type="EMBL" id="RXW18581.1"/>
    </source>
</evidence>
<proteinExistence type="predicted"/>
<sequence>MIKAYRIYLDDILWCSPCQLGFPTVEELKDHIRDSGSHPYFCDPCSKDLVTLNKLEKHDVEVHGLCSQCNRFVGDSQKLKQHRANAKNHQPYCPPCNQFFQSVNNLNEHCNSAIHKVKDICCPFSSCPGKFISLAALTAHFDTNGCRGIERHRLNALLFEVSKYTKMIMDRTVPPNCAKALARIKEALDKAQETGVFVCYTCEPTQEFSRYAQLEAHLRSPAHDPLIYHCPAQDCGKRFRDFAGVCKHMTGSNRKCDIIPGTAKKKIWKLIRKVVKRQGQGGVVTY</sequence>
<dbReference type="GO" id="GO:0008270">
    <property type="term" value="F:zinc ion binding"/>
    <property type="evidence" value="ECO:0007669"/>
    <property type="project" value="UniProtKB-KW"/>
</dbReference>
<accession>A0A4Q2DHJ3</accession>
<name>A0A4Q2DHJ3_9AGAR</name>
<dbReference type="PANTHER" id="PTHR24409:SF295">
    <property type="entry name" value="AZ2-RELATED"/>
    <property type="match status" value="1"/>
</dbReference>
<comment type="caution">
    <text evidence="6">The sequence shown here is derived from an EMBL/GenBank/DDBJ whole genome shotgun (WGS) entry which is preliminary data.</text>
</comment>
<evidence type="ECO:0000256" key="1">
    <source>
        <dbReference type="ARBA" id="ARBA00022723"/>
    </source>
</evidence>
<dbReference type="GO" id="GO:0005634">
    <property type="term" value="C:nucleus"/>
    <property type="evidence" value="ECO:0007669"/>
    <property type="project" value="TreeGrafter"/>
</dbReference>
<dbReference type="PROSITE" id="PS00028">
    <property type="entry name" value="ZINC_FINGER_C2H2_1"/>
    <property type="match status" value="2"/>
</dbReference>
<dbReference type="SMART" id="SM00355">
    <property type="entry name" value="ZnF_C2H2"/>
    <property type="match status" value="6"/>
</dbReference>
<feature type="domain" description="C2H2-type" evidence="5">
    <location>
        <begin position="42"/>
        <end position="63"/>
    </location>
</feature>
<dbReference type="GO" id="GO:0000981">
    <property type="term" value="F:DNA-binding transcription factor activity, RNA polymerase II-specific"/>
    <property type="evidence" value="ECO:0007669"/>
    <property type="project" value="TreeGrafter"/>
</dbReference>
<reference evidence="6 7" key="1">
    <citation type="submission" date="2019-01" db="EMBL/GenBank/DDBJ databases">
        <title>Draft genome sequence of Psathyrella aberdarensis IHI B618.</title>
        <authorList>
            <person name="Buettner E."/>
            <person name="Kellner H."/>
        </authorList>
    </citation>
    <scope>NUCLEOTIDE SEQUENCE [LARGE SCALE GENOMIC DNA]</scope>
    <source>
        <strain evidence="6 7">IHI B618</strain>
    </source>
</reference>
<dbReference type="STRING" id="2316362.A0A4Q2DHJ3"/>
<evidence type="ECO:0000256" key="3">
    <source>
        <dbReference type="ARBA" id="ARBA00022771"/>
    </source>
</evidence>
<keyword evidence="7" id="KW-1185">Reference proteome</keyword>
<dbReference type="Proteomes" id="UP000290288">
    <property type="component" value="Unassembled WGS sequence"/>
</dbReference>
<gene>
    <name evidence="6" type="ORF">EST38_g7273</name>
</gene>